<dbReference type="Gene3D" id="3.40.630.10">
    <property type="entry name" value="Zn peptidases"/>
    <property type="match status" value="1"/>
</dbReference>
<comment type="caution">
    <text evidence="1">The sequence shown here is derived from an EMBL/GenBank/DDBJ whole genome shotgun (WGS) entry which is preliminary data.</text>
</comment>
<reference evidence="1" key="1">
    <citation type="journal article" date="2014" name="Front. Microbiol.">
        <title>High frequency of phylogenetically diverse reductive dehalogenase-homologous genes in deep subseafloor sedimentary metagenomes.</title>
        <authorList>
            <person name="Kawai M."/>
            <person name="Futagami T."/>
            <person name="Toyoda A."/>
            <person name="Takaki Y."/>
            <person name="Nishi S."/>
            <person name="Hori S."/>
            <person name="Arai W."/>
            <person name="Tsubouchi T."/>
            <person name="Morono Y."/>
            <person name="Uchiyama I."/>
            <person name="Ito T."/>
            <person name="Fujiyama A."/>
            <person name="Inagaki F."/>
            <person name="Takami H."/>
        </authorList>
    </citation>
    <scope>NUCLEOTIDE SEQUENCE</scope>
    <source>
        <strain evidence="1">Expedition CK06-06</strain>
    </source>
</reference>
<dbReference type="SUPFAM" id="SSF52025">
    <property type="entry name" value="PA domain"/>
    <property type="match status" value="1"/>
</dbReference>
<dbReference type="Gene3D" id="3.50.30.30">
    <property type="match status" value="1"/>
</dbReference>
<dbReference type="EMBL" id="BARS01041330">
    <property type="protein sequence ID" value="GAG31059.1"/>
    <property type="molecule type" value="Genomic_DNA"/>
</dbReference>
<name>X0WJD2_9ZZZZ</name>
<sequence length="137" mass="15645">MLSEIENQILRGISAAKAYQHIENICRFGNRLAGSEADNKAAEYFARTCSEYGLYTYFEEFETDCFEPIACELSLVEPISKNIEYNPMRFSPSTSEEGITSELVDVGAGNEEDYREKDTRNKIVLLRRGFDMTNFLP</sequence>
<protein>
    <submittedName>
        <fullName evidence="1">Uncharacterized protein</fullName>
    </submittedName>
</protein>
<evidence type="ECO:0000313" key="1">
    <source>
        <dbReference type="EMBL" id="GAG31059.1"/>
    </source>
</evidence>
<organism evidence="1">
    <name type="scientific">marine sediment metagenome</name>
    <dbReference type="NCBI Taxonomy" id="412755"/>
    <lineage>
        <taxon>unclassified sequences</taxon>
        <taxon>metagenomes</taxon>
        <taxon>ecological metagenomes</taxon>
    </lineage>
</organism>
<dbReference type="InterPro" id="IPR046450">
    <property type="entry name" value="PA_dom_sf"/>
</dbReference>
<gene>
    <name evidence="1" type="ORF">S01H1_62877</name>
</gene>
<dbReference type="AlphaFoldDB" id="X0WJD2"/>
<accession>X0WJD2</accession>
<proteinExistence type="predicted"/>
<dbReference type="SUPFAM" id="SSF53187">
    <property type="entry name" value="Zn-dependent exopeptidases"/>
    <property type="match status" value="1"/>
</dbReference>
<feature type="non-terminal residue" evidence="1">
    <location>
        <position position="137"/>
    </location>
</feature>